<feature type="domain" description="Hedgehog/Intein (Hint)" evidence="1">
    <location>
        <begin position="142"/>
        <end position="286"/>
    </location>
</feature>
<reference evidence="2 3" key="1">
    <citation type="submission" date="2019-03" db="EMBL/GenBank/DDBJ databases">
        <title>Genomic Encyclopedia of Type Strains, Phase IV (KMG-IV): sequencing the most valuable type-strain genomes for metagenomic binning, comparative biology and taxonomic classification.</title>
        <authorList>
            <person name="Goeker M."/>
        </authorList>
    </citation>
    <scope>NUCLEOTIDE SEQUENCE [LARGE SCALE GENOMIC DNA]</scope>
    <source>
        <strain evidence="2 3">DSM 104836</strain>
    </source>
</reference>
<dbReference type="Gene3D" id="2.170.16.10">
    <property type="entry name" value="Hedgehog/Intein (Hint) domain"/>
    <property type="match status" value="1"/>
</dbReference>
<dbReference type="AlphaFoldDB" id="A0A4R3IH65"/>
<evidence type="ECO:0000313" key="3">
    <source>
        <dbReference type="Proteomes" id="UP000295696"/>
    </source>
</evidence>
<dbReference type="Pfam" id="PF13403">
    <property type="entry name" value="Hint_2"/>
    <property type="match status" value="1"/>
</dbReference>
<dbReference type="InterPro" id="IPR028992">
    <property type="entry name" value="Hedgehog/Intein_dom"/>
</dbReference>
<dbReference type="EMBL" id="SLZU01000072">
    <property type="protein sequence ID" value="TCS45936.1"/>
    <property type="molecule type" value="Genomic_DNA"/>
</dbReference>
<dbReference type="Proteomes" id="UP000295696">
    <property type="component" value="Unassembled WGS sequence"/>
</dbReference>
<evidence type="ECO:0000313" key="2">
    <source>
        <dbReference type="EMBL" id="TCS45936.1"/>
    </source>
</evidence>
<comment type="caution">
    <text evidence="2">The sequence shown here is derived from an EMBL/GenBank/DDBJ whole genome shotgun (WGS) entry which is preliminary data.</text>
</comment>
<name>A0A4R3IH65_9RHOB</name>
<keyword evidence="3" id="KW-1185">Reference proteome</keyword>
<gene>
    <name evidence="2" type="ORF">EDD52_1722</name>
</gene>
<evidence type="ECO:0000259" key="1">
    <source>
        <dbReference type="Pfam" id="PF13403"/>
    </source>
</evidence>
<organism evidence="2 3">
    <name type="scientific">Primorskyibacter sedentarius</name>
    <dbReference type="NCBI Taxonomy" id="745311"/>
    <lineage>
        <taxon>Bacteria</taxon>
        <taxon>Pseudomonadati</taxon>
        <taxon>Pseudomonadota</taxon>
        <taxon>Alphaproteobacteria</taxon>
        <taxon>Rhodobacterales</taxon>
        <taxon>Roseobacteraceae</taxon>
        <taxon>Primorskyibacter</taxon>
    </lineage>
</organism>
<sequence>MALSPGEDPADFLVSTYNQNGSVNLDIPLTDPGITVSFDPASDETIYLISGATYGFLLTDPNGGANNNEAVALTDVSGPTNVVINFYDIGGGTTEIVATNGAAAGATSTNLVGNFGFSIQFNQPDPDTPVFATTSPGTAQVVCFTTGTLIETPSGDFPVEELSVGDLVTTANRGAQPVRMIVARCLGFPEDDAELKPIEFKPGSLGNGLPRRALCVSPQHRILLCNNAAQEAFGLGECLVPAKALTHLPGIRKKIGCRSVTYYHLVFDQHEIVFSEGAPTESMFLGPMACQSLPSECQRELSMIFPDHDIRSLQPARPLIGAGKAQRSVSRDGFREL</sequence>
<protein>
    <submittedName>
        <fullName evidence="2">Hint domain-containing protein</fullName>
    </submittedName>
</protein>
<proteinExistence type="predicted"/>
<dbReference type="InterPro" id="IPR036844">
    <property type="entry name" value="Hint_dom_sf"/>
</dbReference>
<accession>A0A4R3IH65</accession>
<dbReference type="SUPFAM" id="SSF51294">
    <property type="entry name" value="Hedgehog/intein (Hint) domain"/>
    <property type="match status" value="1"/>
</dbReference>